<feature type="domain" description="Riboflavin kinase" evidence="16">
    <location>
        <begin position="184"/>
        <end position="308"/>
    </location>
</feature>
<dbReference type="Gene3D" id="3.40.50.620">
    <property type="entry name" value="HUPs"/>
    <property type="match status" value="1"/>
</dbReference>
<dbReference type="InterPro" id="IPR002606">
    <property type="entry name" value="Riboflavin_kinase_bac"/>
</dbReference>
<dbReference type="SUPFAM" id="SSF52374">
    <property type="entry name" value="Nucleotidylyl transferase"/>
    <property type="match status" value="1"/>
</dbReference>
<dbReference type="GO" id="GO:0005524">
    <property type="term" value="F:ATP binding"/>
    <property type="evidence" value="ECO:0007669"/>
    <property type="project" value="UniProtKB-UniRule"/>
</dbReference>
<evidence type="ECO:0000256" key="4">
    <source>
        <dbReference type="ARBA" id="ARBA00022630"/>
    </source>
</evidence>
<evidence type="ECO:0000256" key="7">
    <source>
        <dbReference type="ARBA" id="ARBA00022695"/>
    </source>
</evidence>
<dbReference type="SMART" id="SM00904">
    <property type="entry name" value="Flavokinase"/>
    <property type="match status" value="1"/>
</dbReference>
<evidence type="ECO:0000256" key="9">
    <source>
        <dbReference type="ARBA" id="ARBA00022777"/>
    </source>
</evidence>
<dbReference type="EC" id="2.7.7.2" evidence="15"/>
<dbReference type="EMBL" id="BLVO01000005">
    <property type="protein sequence ID" value="GFM32242.1"/>
    <property type="molecule type" value="Genomic_DNA"/>
</dbReference>
<dbReference type="Proteomes" id="UP000503840">
    <property type="component" value="Unassembled WGS sequence"/>
</dbReference>
<comment type="caution">
    <text evidence="17">The sequence shown here is derived from an EMBL/GenBank/DDBJ whole genome shotgun (WGS) entry which is preliminary data.</text>
</comment>
<keyword evidence="4 15" id="KW-0285">Flavoprotein</keyword>
<evidence type="ECO:0000313" key="17">
    <source>
        <dbReference type="EMBL" id="GFM32242.1"/>
    </source>
</evidence>
<dbReference type="AlphaFoldDB" id="A0A7J0BGB7"/>
<comment type="catalytic activity">
    <reaction evidence="14 15">
        <text>FMN + ATP + H(+) = FAD + diphosphate</text>
        <dbReference type="Rhea" id="RHEA:17237"/>
        <dbReference type="ChEBI" id="CHEBI:15378"/>
        <dbReference type="ChEBI" id="CHEBI:30616"/>
        <dbReference type="ChEBI" id="CHEBI:33019"/>
        <dbReference type="ChEBI" id="CHEBI:57692"/>
        <dbReference type="ChEBI" id="CHEBI:58210"/>
        <dbReference type="EC" id="2.7.7.2"/>
    </reaction>
</comment>
<keyword evidence="18" id="KW-1185">Reference proteome</keyword>
<gene>
    <name evidence="17" type="primary">ribF</name>
    <name evidence="17" type="ORF">DSM101010T_06070</name>
</gene>
<evidence type="ECO:0000256" key="3">
    <source>
        <dbReference type="ARBA" id="ARBA00005201"/>
    </source>
</evidence>
<dbReference type="FunFam" id="3.40.50.620:FF:000021">
    <property type="entry name" value="Riboflavin biosynthesis protein"/>
    <property type="match status" value="1"/>
</dbReference>
<evidence type="ECO:0000256" key="12">
    <source>
        <dbReference type="ARBA" id="ARBA00023268"/>
    </source>
</evidence>
<keyword evidence="10 15" id="KW-0274">FAD</keyword>
<evidence type="ECO:0000256" key="15">
    <source>
        <dbReference type="PIRNR" id="PIRNR004491"/>
    </source>
</evidence>
<dbReference type="Pfam" id="PF06574">
    <property type="entry name" value="FAD_syn"/>
    <property type="match status" value="1"/>
</dbReference>
<reference evidence="17 18" key="1">
    <citation type="submission" date="2020-05" db="EMBL/GenBank/DDBJ databases">
        <title>Draft genome sequence of Desulfovibrio sp. strain HN2T.</title>
        <authorList>
            <person name="Ueno A."/>
            <person name="Tamazawa S."/>
            <person name="Tamamura S."/>
            <person name="Murakami T."/>
            <person name="Kiyama T."/>
            <person name="Inomata H."/>
            <person name="Amano Y."/>
            <person name="Miyakawa K."/>
            <person name="Tamaki H."/>
            <person name="Naganuma T."/>
            <person name="Kaneko K."/>
        </authorList>
    </citation>
    <scope>NUCLEOTIDE SEQUENCE [LARGE SCALE GENOMIC DNA]</scope>
    <source>
        <strain evidence="17 18">HN2</strain>
    </source>
</reference>
<dbReference type="EC" id="2.7.1.26" evidence="15"/>
<dbReference type="UniPathway" id="UPA00276">
    <property type="reaction ID" value="UER00406"/>
</dbReference>
<evidence type="ECO:0000256" key="10">
    <source>
        <dbReference type="ARBA" id="ARBA00022827"/>
    </source>
</evidence>
<dbReference type="InterPro" id="IPR023465">
    <property type="entry name" value="Riboflavin_kinase_dom_sf"/>
</dbReference>
<evidence type="ECO:0000256" key="6">
    <source>
        <dbReference type="ARBA" id="ARBA00022679"/>
    </source>
</evidence>
<dbReference type="SUPFAM" id="SSF82114">
    <property type="entry name" value="Riboflavin kinase-like"/>
    <property type="match status" value="1"/>
</dbReference>
<dbReference type="NCBIfam" id="TIGR00083">
    <property type="entry name" value="ribF"/>
    <property type="match status" value="1"/>
</dbReference>
<evidence type="ECO:0000256" key="14">
    <source>
        <dbReference type="ARBA" id="ARBA00049494"/>
    </source>
</evidence>
<keyword evidence="6 15" id="KW-0808">Transferase</keyword>
<name>A0A7J0BGB7_9BACT</name>
<dbReference type="PANTHER" id="PTHR22749:SF6">
    <property type="entry name" value="RIBOFLAVIN KINASE"/>
    <property type="match status" value="1"/>
</dbReference>
<evidence type="ECO:0000313" key="18">
    <source>
        <dbReference type="Proteomes" id="UP000503840"/>
    </source>
</evidence>
<evidence type="ECO:0000259" key="16">
    <source>
        <dbReference type="SMART" id="SM00904"/>
    </source>
</evidence>
<keyword evidence="5 15" id="KW-0288">FMN</keyword>
<evidence type="ECO:0000256" key="8">
    <source>
        <dbReference type="ARBA" id="ARBA00022741"/>
    </source>
</evidence>
<keyword evidence="8 15" id="KW-0547">Nucleotide-binding</keyword>
<dbReference type="CDD" id="cd02064">
    <property type="entry name" value="FAD_synthetase_N"/>
    <property type="match status" value="1"/>
</dbReference>
<accession>A0A7J0BGB7</accession>
<dbReference type="FunFam" id="2.40.30.30:FF:000003">
    <property type="entry name" value="Riboflavin biosynthesis protein"/>
    <property type="match status" value="1"/>
</dbReference>
<dbReference type="InterPro" id="IPR023468">
    <property type="entry name" value="Riboflavin_kinase"/>
</dbReference>
<comment type="similarity">
    <text evidence="15">Belongs to the ribF family.</text>
</comment>
<dbReference type="InterPro" id="IPR015864">
    <property type="entry name" value="FAD_synthase"/>
</dbReference>
<dbReference type="GO" id="GO:0009398">
    <property type="term" value="P:FMN biosynthetic process"/>
    <property type="evidence" value="ECO:0007669"/>
    <property type="project" value="UniProtKB-UniRule"/>
</dbReference>
<evidence type="ECO:0000256" key="11">
    <source>
        <dbReference type="ARBA" id="ARBA00022840"/>
    </source>
</evidence>
<dbReference type="GO" id="GO:0006747">
    <property type="term" value="P:FAD biosynthetic process"/>
    <property type="evidence" value="ECO:0007669"/>
    <property type="project" value="UniProtKB-UniRule"/>
</dbReference>
<organism evidence="17 18">
    <name type="scientific">Desulfovibrio subterraneus</name>
    <dbReference type="NCBI Taxonomy" id="2718620"/>
    <lineage>
        <taxon>Bacteria</taxon>
        <taxon>Pseudomonadati</taxon>
        <taxon>Thermodesulfobacteriota</taxon>
        <taxon>Desulfovibrionia</taxon>
        <taxon>Desulfovibrionales</taxon>
        <taxon>Desulfovibrionaceae</taxon>
        <taxon>Desulfovibrio</taxon>
    </lineage>
</organism>
<keyword evidence="11 15" id="KW-0067">ATP-binding</keyword>
<evidence type="ECO:0000256" key="5">
    <source>
        <dbReference type="ARBA" id="ARBA00022643"/>
    </source>
</evidence>
<comment type="catalytic activity">
    <reaction evidence="13 15">
        <text>riboflavin + ATP = FMN + ADP + H(+)</text>
        <dbReference type="Rhea" id="RHEA:14357"/>
        <dbReference type="ChEBI" id="CHEBI:15378"/>
        <dbReference type="ChEBI" id="CHEBI:30616"/>
        <dbReference type="ChEBI" id="CHEBI:57986"/>
        <dbReference type="ChEBI" id="CHEBI:58210"/>
        <dbReference type="ChEBI" id="CHEBI:456216"/>
        <dbReference type="EC" id="2.7.1.26"/>
    </reaction>
</comment>
<dbReference type="GO" id="GO:0008531">
    <property type="term" value="F:riboflavin kinase activity"/>
    <property type="evidence" value="ECO:0007669"/>
    <property type="project" value="UniProtKB-UniRule"/>
</dbReference>
<keyword evidence="12" id="KW-0511">Multifunctional enzyme</keyword>
<dbReference type="Pfam" id="PF01687">
    <property type="entry name" value="Flavokinase"/>
    <property type="match status" value="1"/>
</dbReference>
<keyword evidence="7 15" id="KW-0548">Nucleotidyltransferase</keyword>
<evidence type="ECO:0000256" key="1">
    <source>
        <dbReference type="ARBA" id="ARBA00002121"/>
    </source>
</evidence>
<dbReference type="NCBIfam" id="NF004162">
    <property type="entry name" value="PRK05627.1-5"/>
    <property type="match status" value="1"/>
</dbReference>
<protein>
    <recommendedName>
        <fullName evidence="15">Riboflavin biosynthesis protein</fullName>
    </recommendedName>
    <domain>
        <recommendedName>
            <fullName evidence="15">Riboflavin kinase</fullName>
            <ecNumber evidence="15">2.7.1.26</ecNumber>
        </recommendedName>
        <alternativeName>
            <fullName evidence="15">Flavokinase</fullName>
        </alternativeName>
    </domain>
    <domain>
        <recommendedName>
            <fullName evidence="15">FMN adenylyltransferase</fullName>
            <ecNumber evidence="15">2.7.7.2</ecNumber>
        </recommendedName>
        <alternativeName>
            <fullName evidence="15">FAD pyrophosphorylase</fullName>
        </alternativeName>
        <alternativeName>
            <fullName evidence="15">FAD synthase</fullName>
        </alternativeName>
    </domain>
</protein>
<proteinExistence type="inferred from homology"/>
<dbReference type="UniPathway" id="UPA00277">
    <property type="reaction ID" value="UER00407"/>
</dbReference>
<dbReference type="InterPro" id="IPR015865">
    <property type="entry name" value="Riboflavin_kinase_bac/euk"/>
</dbReference>
<dbReference type="Gene3D" id="2.40.30.30">
    <property type="entry name" value="Riboflavin kinase-like"/>
    <property type="match status" value="1"/>
</dbReference>
<dbReference type="PANTHER" id="PTHR22749">
    <property type="entry name" value="RIBOFLAVIN KINASE/FMN ADENYLYLTRANSFERASE"/>
    <property type="match status" value="1"/>
</dbReference>
<dbReference type="RefSeq" id="WP_174403960.1">
    <property type="nucleotide sequence ID" value="NZ_BLVO01000005.1"/>
</dbReference>
<dbReference type="GO" id="GO:0009231">
    <property type="term" value="P:riboflavin biosynthetic process"/>
    <property type="evidence" value="ECO:0007669"/>
    <property type="project" value="InterPro"/>
</dbReference>
<dbReference type="InterPro" id="IPR014729">
    <property type="entry name" value="Rossmann-like_a/b/a_fold"/>
</dbReference>
<dbReference type="PIRSF" id="PIRSF004491">
    <property type="entry name" value="FAD_Synth"/>
    <property type="match status" value="1"/>
</dbReference>
<dbReference type="GO" id="GO:0003919">
    <property type="term" value="F:FMN adenylyltransferase activity"/>
    <property type="evidence" value="ECO:0007669"/>
    <property type="project" value="UniProtKB-UniRule"/>
</dbReference>
<keyword evidence="9 15" id="KW-0418">Kinase</keyword>
<evidence type="ECO:0000256" key="2">
    <source>
        <dbReference type="ARBA" id="ARBA00004726"/>
    </source>
</evidence>
<dbReference type="NCBIfam" id="NF004160">
    <property type="entry name" value="PRK05627.1-3"/>
    <property type="match status" value="1"/>
</dbReference>
<sequence length="314" mass="35267">MEIARELQEISIDLSRGCCVTIGNFDGVHNGHRKLIRRTMEKAAKLGLPSVVVTFCPHPLKVLAGAHAAPLITDYEKKLDLFEALGVDLVLMLEFTKALAGMEPEQFVREVLVEGLHMKELVVGYDYSFGKGRKGNFELLSELGARFGYATERLDPVIIDGAIVSSTRIRDMIKAGRVWYVRPLMDRFYVVRGTVVHGMDRGGKLLGFPTANMRVRDELHPMPGVYATWAEVDGKVYKAVTNIGTNPTFGNDEISVETFIMDFDQDIYGWELRLNFVTRLRDEKKFGSLDELVAQITKDISLARQILETPEAQL</sequence>
<evidence type="ECO:0000256" key="13">
    <source>
        <dbReference type="ARBA" id="ARBA00047880"/>
    </source>
</evidence>
<comment type="pathway">
    <text evidence="2 15">Cofactor biosynthesis; FAD biosynthesis; FAD from FMN: step 1/1.</text>
</comment>
<comment type="pathway">
    <text evidence="3 15">Cofactor biosynthesis; FMN biosynthesis; FMN from riboflavin (ATP route): step 1/1.</text>
</comment>
<comment type="function">
    <text evidence="1">Catalyzes the phosphorylation of riboflavin to FMN followed by the adenylation of FMN to FAD.</text>
</comment>